<dbReference type="Pfam" id="PF13561">
    <property type="entry name" value="adh_short_C2"/>
    <property type="match status" value="1"/>
</dbReference>
<dbReference type="Gene3D" id="3.40.50.720">
    <property type="entry name" value="NAD(P)-binding Rossmann-like Domain"/>
    <property type="match status" value="1"/>
</dbReference>
<gene>
    <name evidence="3" type="ORF">SAMN05660991_00783</name>
</gene>
<proteinExistence type="inferred from homology"/>
<dbReference type="STRING" id="673521.SAMN05660991_00783"/>
<dbReference type="FunFam" id="3.40.50.720:FF:000084">
    <property type="entry name" value="Short-chain dehydrogenase reductase"/>
    <property type="match status" value="1"/>
</dbReference>
<evidence type="ECO:0000256" key="1">
    <source>
        <dbReference type="ARBA" id="ARBA00006484"/>
    </source>
</evidence>
<dbReference type="PROSITE" id="PS00061">
    <property type="entry name" value="ADH_SHORT"/>
    <property type="match status" value="1"/>
</dbReference>
<keyword evidence="4" id="KW-1185">Reference proteome</keyword>
<dbReference type="InterPro" id="IPR002347">
    <property type="entry name" value="SDR_fam"/>
</dbReference>
<dbReference type="GO" id="GO:0032787">
    <property type="term" value="P:monocarboxylic acid metabolic process"/>
    <property type="evidence" value="ECO:0007669"/>
    <property type="project" value="UniProtKB-ARBA"/>
</dbReference>
<dbReference type="SUPFAM" id="SSF51735">
    <property type="entry name" value="NAD(P)-binding Rossmann-fold domains"/>
    <property type="match status" value="1"/>
</dbReference>
<evidence type="ECO:0000256" key="2">
    <source>
        <dbReference type="ARBA" id="ARBA00023002"/>
    </source>
</evidence>
<accession>A0A1H8QSV7</accession>
<dbReference type="PRINTS" id="PR00081">
    <property type="entry name" value="GDHRDH"/>
</dbReference>
<dbReference type="GO" id="GO:0016491">
    <property type="term" value="F:oxidoreductase activity"/>
    <property type="evidence" value="ECO:0007669"/>
    <property type="project" value="UniProtKB-KW"/>
</dbReference>
<comment type="similarity">
    <text evidence="1">Belongs to the short-chain dehydrogenases/reductases (SDR) family.</text>
</comment>
<dbReference type="EMBL" id="FOEE01000002">
    <property type="protein sequence ID" value="SEO57282.1"/>
    <property type="molecule type" value="Genomic_DNA"/>
</dbReference>
<sequence>MNERELEGKCALVTGGSRGIGRALVLALAEHGADVAFTYHSSAAEAHAVADEVERQGARAKAYRSDQGDPAAAKPLVAAVMDDFGRLDILINNAGVAVTQRLGDGDDYAALDRMWAINTMGVIASIRAAAHVMSDDGRIITIGSLSGTRASSAGAADYCGSKAAVAGYTRGAAHDLAPRRITVNIIESGMMSTDMAHNMREAAKAKISAAIPLRRFGDLSEMSALVTFLASSAAAYITGATLSIDGGLSA</sequence>
<protein>
    <submittedName>
        <fullName evidence="3">NAD(P)-dependent dehydrogenase, short-chain alcohol dehydrogenase family</fullName>
    </submittedName>
</protein>
<dbReference type="AlphaFoldDB" id="A0A1H8QSV7"/>
<name>A0A1H8QSV7_9ACTN</name>
<dbReference type="Proteomes" id="UP000198960">
    <property type="component" value="Unassembled WGS sequence"/>
</dbReference>
<reference evidence="4" key="1">
    <citation type="submission" date="2016-10" db="EMBL/GenBank/DDBJ databases">
        <authorList>
            <person name="Varghese N."/>
            <person name="Submissions S."/>
        </authorList>
    </citation>
    <scope>NUCLEOTIDE SEQUENCE [LARGE SCALE GENOMIC DNA]</scope>
    <source>
        <strain evidence="4">DSM 45413</strain>
    </source>
</reference>
<dbReference type="OrthoDB" id="3571370at2"/>
<keyword evidence="2" id="KW-0560">Oxidoreductase</keyword>
<dbReference type="PRINTS" id="PR00080">
    <property type="entry name" value="SDRFAMILY"/>
</dbReference>
<evidence type="ECO:0000313" key="4">
    <source>
        <dbReference type="Proteomes" id="UP000198960"/>
    </source>
</evidence>
<dbReference type="RefSeq" id="WP_091940391.1">
    <property type="nucleotide sequence ID" value="NZ_FOEE01000002.1"/>
</dbReference>
<dbReference type="PANTHER" id="PTHR42879:SF2">
    <property type="entry name" value="3-OXOACYL-[ACYL-CARRIER-PROTEIN] REDUCTASE FABG"/>
    <property type="match status" value="1"/>
</dbReference>
<organism evidence="3 4">
    <name type="scientific">Trujillonella endophytica</name>
    <dbReference type="NCBI Taxonomy" id="673521"/>
    <lineage>
        <taxon>Bacteria</taxon>
        <taxon>Bacillati</taxon>
        <taxon>Actinomycetota</taxon>
        <taxon>Actinomycetes</taxon>
        <taxon>Geodermatophilales</taxon>
        <taxon>Geodermatophilaceae</taxon>
        <taxon>Trujillonella</taxon>
    </lineage>
</organism>
<dbReference type="InterPro" id="IPR020904">
    <property type="entry name" value="Sc_DH/Rdtase_CS"/>
</dbReference>
<dbReference type="InterPro" id="IPR050259">
    <property type="entry name" value="SDR"/>
</dbReference>
<dbReference type="InterPro" id="IPR036291">
    <property type="entry name" value="NAD(P)-bd_dom_sf"/>
</dbReference>
<dbReference type="PANTHER" id="PTHR42879">
    <property type="entry name" value="3-OXOACYL-(ACYL-CARRIER-PROTEIN) REDUCTASE"/>
    <property type="match status" value="1"/>
</dbReference>
<evidence type="ECO:0000313" key="3">
    <source>
        <dbReference type="EMBL" id="SEO57282.1"/>
    </source>
</evidence>